<gene>
    <name evidence="3" type="ORF">BJX66DRAFT_258148</name>
</gene>
<reference evidence="3 4" key="1">
    <citation type="submission" date="2024-07" db="EMBL/GenBank/DDBJ databases">
        <title>Section-level genome sequencing and comparative genomics of Aspergillus sections Usti and Cavernicolus.</title>
        <authorList>
            <consortium name="Lawrence Berkeley National Laboratory"/>
            <person name="Nybo J.L."/>
            <person name="Vesth T.C."/>
            <person name="Theobald S."/>
            <person name="Frisvad J.C."/>
            <person name="Larsen T.O."/>
            <person name="Kjaerboelling I."/>
            <person name="Rothschild-Mancinelli K."/>
            <person name="Lyhne E.K."/>
            <person name="Kogle M.E."/>
            <person name="Barry K."/>
            <person name="Clum A."/>
            <person name="Na H."/>
            <person name="Ledsgaard L."/>
            <person name="Lin J."/>
            <person name="Lipzen A."/>
            <person name="Kuo A."/>
            <person name="Riley R."/>
            <person name="Mondo S."/>
            <person name="Labutti K."/>
            <person name="Haridas S."/>
            <person name="Pangalinan J."/>
            <person name="Salamov A.A."/>
            <person name="Simmons B.A."/>
            <person name="Magnuson J.K."/>
            <person name="Chen J."/>
            <person name="Drula E."/>
            <person name="Henrissat B."/>
            <person name="Wiebenga A."/>
            <person name="Lubbers R.J."/>
            <person name="Gomes A.C."/>
            <person name="Makela M.R."/>
            <person name="Stajich J."/>
            <person name="Grigoriev I.V."/>
            <person name="Mortensen U.H."/>
            <person name="De Vries R.P."/>
            <person name="Baker S.E."/>
            <person name="Andersen M.R."/>
        </authorList>
    </citation>
    <scope>NUCLEOTIDE SEQUENCE [LARGE SCALE GENOMIC DNA]</scope>
    <source>
        <strain evidence="3 4">CBS 209.92</strain>
    </source>
</reference>
<proteinExistence type="predicted"/>
<feature type="transmembrane region" description="Helical" evidence="2">
    <location>
        <begin position="6"/>
        <end position="27"/>
    </location>
</feature>
<feature type="compositionally biased region" description="Polar residues" evidence="1">
    <location>
        <begin position="174"/>
        <end position="194"/>
    </location>
</feature>
<keyword evidence="4" id="KW-1185">Reference proteome</keyword>
<keyword evidence="2" id="KW-1133">Transmembrane helix</keyword>
<organism evidence="3 4">
    <name type="scientific">Aspergillus keveii</name>
    <dbReference type="NCBI Taxonomy" id="714993"/>
    <lineage>
        <taxon>Eukaryota</taxon>
        <taxon>Fungi</taxon>
        <taxon>Dikarya</taxon>
        <taxon>Ascomycota</taxon>
        <taxon>Pezizomycotina</taxon>
        <taxon>Eurotiomycetes</taxon>
        <taxon>Eurotiomycetidae</taxon>
        <taxon>Eurotiales</taxon>
        <taxon>Aspergillaceae</taxon>
        <taxon>Aspergillus</taxon>
        <taxon>Aspergillus subgen. Nidulantes</taxon>
    </lineage>
</organism>
<keyword evidence="2" id="KW-0472">Membrane</keyword>
<dbReference type="EMBL" id="JBFTWV010000008">
    <property type="protein sequence ID" value="KAL2799336.1"/>
    <property type="molecule type" value="Genomic_DNA"/>
</dbReference>
<dbReference type="Proteomes" id="UP001610563">
    <property type="component" value="Unassembled WGS sequence"/>
</dbReference>
<feature type="compositionally biased region" description="Polar residues" evidence="1">
    <location>
        <begin position="110"/>
        <end position="120"/>
    </location>
</feature>
<feature type="region of interest" description="Disordered" evidence="1">
    <location>
        <begin position="216"/>
        <end position="328"/>
    </location>
</feature>
<protein>
    <submittedName>
        <fullName evidence="3">Uncharacterized protein</fullName>
    </submittedName>
</protein>
<evidence type="ECO:0000256" key="1">
    <source>
        <dbReference type="SAM" id="MobiDB-lite"/>
    </source>
</evidence>
<evidence type="ECO:0000313" key="4">
    <source>
        <dbReference type="Proteomes" id="UP001610563"/>
    </source>
</evidence>
<feature type="region of interest" description="Disordered" evidence="1">
    <location>
        <begin position="89"/>
        <end position="199"/>
    </location>
</feature>
<sequence length="416" mass="45027">MPTTLIALPVLALISIPLALIASFTIFISTVTLYIQFAIICFKLCSALLTNLFTIPQSTSWSLLSFTVSEPTTPARRRSSDYGVFHGPFPTQQIRGQSQKQSRPVLPRLGSSNPLESPESQEGPLQLHSFDSRSTHRPNLRKGLPFTQTSGFLGLTNGDEDRDFEGLGGWRCPPSSTRSPGYRSGRTTPSSGHSVSDEADETAWLSINSRLELPSQPLTLRHGSSNVNNTQAEASTSTSTSDTHLPWRKNSRITISETKDRKRTKSQGQNLSQAQSQGHGSHRHHRRSATTSMLAGYTSTSRSPSMQPPRRHDPSWDQTTTSQGQGISVRSQSHTSLCEHWARHAVPLTSTLNSGVSGNGNPGYFALQPRGDSGSNSGARTTSNTTPNEERKPAPARAVAAGLGAMSQFIPSLGGR</sequence>
<feature type="compositionally biased region" description="Polar residues" evidence="1">
    <location>
        <begin position="90"/>
        <end position="102"/>
    </location>
</feature>
<keyword evidence="2" id="KW-0812">Transmembrane</keyword>
<name>A0ABR4GKB4_9EURO</name>
<feature type="compositionally biased region" description="Polar residues" evidence="1">
    <location>
        <begin position="216"/>
        <end position="234"/>
    </location>
</feature>
<feature type="transmembrane region" description="Helical" evidence="2">
    <location>
        <begin position="34"/>
        <end position="55"/>
    </location>
</feature>
<feature type="region of interest" description="Disordered" evidence="1">
    <location>
        <begin position="368"/>
        <end position="395"/>
    </location>
</feature>
<feature type="compositionally biased region" description="Polar residues" evidence="1">
    <location>
        <begin position="373"/>
        <end position="387"/>
    </location>
</feature>
<evidence type="ECO:0000313" key="3">
    <source>
        <dbReference type="EMBL" id="KAL2799336.1"/>
    </source>
</evidence>
<feature type="compositionally biased region" description="Polar residues" evidence="1">
    <location>
        <begin position="316"/>
        <end position="328"/>
    </location>
</feature>
<comment type="caution">
    <text evidence="3">The sequence shown here is derived from an EMBL/GenBank/DDBJ whole genome shotgun (WGS) entry which is preliminary data.</text>
</comment>
<accession>A0ABR4GKB4</accession>
<evidence type="ECO:0000256" key="2">
    <source>
        <dbReference type="SAM" id="Phobius"/>
    </source>
</evidence>